<evidence type="ECO:0000313" key="2">
    <source>
        <dbReference type="EMBL" id="KAG7570802.1"/>
    </source>
</evidence>
<feature type="chain" id="PRO_5035807568" evidence="1">
    <location>
        <begin position="17"/>
        <end position="90"/>
    </location>
</feature>
<name>A0A8T2AFC4_9BRAS</name>
<sequence>MASIVMLLRALMSCRLTPKDEPDTADSSSSAVKIYRNIDGDENMTMRKRISVVDTSHRGDNHEFIIETTCGSNDMDEGFYWIIVRNHLLM</sequence>
<organism evidence="2 3">
    <name type="scientific">Arabidopsis thaliana x Arabidopsis arenosa</name>
    <dbReference type="NCBI Taxonomy" id="1240361"/>
    <lineage>
        <taxon>Eukaryota</taxon>
        <taxon>Viridiplantae</taxon>
        <taxon>Streptophyta</taxon>
        <taxon>Embryophyta</taxon>
        <taxon>Tracheophyta</taxon>
        <taxon>Spermatophyta</taxon>
        <taxon>Magnoliopsida</taxon>
        <taxon>eudicotyledons</taxon>
        <taxon>Gunneridae</taxon>
        <taxon>Pentapetalae</taxon>
        <taxon>rosids</taxon>
        <taxon>malvids</taxon>
        <taxon>Brassicales</taxon>
        <taxon>Brassicaceae</taxon>
        <taxon>Camelineae</taxon>
        <taxon>Arabidopsis</taxon>
    </lineage>
</organism>
<keyword evidence="1" id="KW-0732">Signal</keyword>
<dbReference type="Proteomes" id="UP000694240">
    <property type="component" value="Chromosome 9"/>
</dbReference>
<protein>
    <submittedName>
        <fullName evidence="2">Uncharacterized protein</fullName>
    </submittedName>
</protein>
<evidence type="ECO:0000256" key="1">
    <source>
        <dbReference type="SAM" id="SignalP"/>
    </source>
</evidence>
<comment type="caution">
    <text evidence="2">The sequence shown here is derived from an EMBL/GenBank/DDBJ whole genome shotgun (WGS) entry which is preliminary data.</text>
</comment>
<proteinExistence type="predicted"/>
<accession>A0A8T2AFC4</accession>
<reference evidence="2 3" key="1">
    <citation type="submission" date="2020-12" db="EMBL/GenBank/DDBJ databases">
        <title>Concerted genomic and epigenomic changes stabilize Arabidopsis allopolyploids.</title>
        <authorList>
            <person name="Chen Z."/>
        </authorList>
    </citation>
    <scope>NUCLEOTIDE SEQUENCE [LARGE SCALE GENOMIC DNA]</scope>
    <source>
        <strain evidence="2">Allo738</strain>
        <tissue evidence="2">Leaf</tissue>
    </source>
</reference>
<dbReference type="EMBL" id="JAEFBK010000009">
    <property type="protein sequence ID" value="KAG7570802.1"/>
    <property type="molecule type" value="Genomic_DNA"/>
</dbReference>
<evidence type="ECO:0000313" key="3">
    <source>
        <dbReference type="Proteomes" id="UP000694240"/>
    </source>
</evidence>
<feature type="signal peptide" evidence="1">
    <location>
        <begin position="1"/>
        <end position="16"/>
    </location>
</feature>
<dbReference type="AlphaFoldDB" id="A0A8T2AFC4"/>
<gene>
    <name evidence="2" type="ORF">ISN45_Aa04g033450</name>
</gene>
<keyword evidence="3" id="KW-1185">Reference proteome</keyword>